<evidence type="ECO:0000259" key="2">
    <source>
        <dbReference type="Pfam" id="PF12697"/>
    </source>
</evidence>
<evidence type="ECO:0000256" key="1">
    <source>
        <dbReference type="SAM" id="SignalP"/>
    </source>
</evidence>
<gene>
    <name evidence="3" type="ORF">LSUB1_G005585</name>
</gene>
<dbReference type="InterPro" id="IPR000073">
    <property type="entry name" value="AB_hydrolase_1"/>
</dbReference>
<dbReference type="GO" id="GO:0004806">
    <property type="term" value="F:triacylglycerol lipase activity"/>
    <property type="evidence" value="ECO:0007669"/>
    <property type="project" value="InterPro"/>
</dbReference>
<dbReference type="Pfam" id="PF12697">
    <property type="entry name" value="Abhydrolase_6"/>
    <property type="match status" value="1"/>
</dbReference>
<evidence type="ECO:0000313" key="3">
    <source>
        <dbReference type="EMBL" id="TVY36519.1"/>
    </source>
</evidence>
<keyword evidence="1" id="KW-0732">Signal</keyword>
<reference evidence="3 4" key="1">
    <citation type="submission" date="2018-05" db="EMBL/GenBank/DDBJ databases">
        <title>Genome sequencing and assembly of the regulated plant pathogen Lachnellula willkommii and related sister species for the development of diagnostic species identification markers.</title>
        <authorList>
            <person name="Giroux E."/>
            <person name="Bilodeau G."/>
        </authorList>
    </citation>
    <scope>NUCLEOTIDE SEQUENCE [LARGE SCALE GENOMIC DNA]</scope>
    <source>
        <strain evidence="3 4">CBS 197.66</strain>
    </source>
</reference>
<dbReference type="SUPFAM" id="SSF53474">
    <property type="entry name" value="alpha/beta-Hydrolases"/>
    <property type="match status" value="1"/>
</dbReference>
<comment type="caution">
    <text evidence="3">The sequence shown here is derived from an EMBL/GenBank/DDBJ whole genome shotgun (WGS) entry which is preliminary data.</text>
</comment>
<dbReference type="PANTHER" id="PTHR34853:SF1">
    <property type="entry name" value="LIPASE 5"/>
    <property type="match status" value="1"/>
</dbReference>
<dbReference type="AlphaFoldDB" id="A0A8H8U9U7"/>
<organism evidence="3 4">
    <name type="scientific">Lachnellula subtilissima</name>
    <dbReference type="NCBI Taxonomy" id="602034"/>
    <lineage>
        <taxon>Eukaryota</taxon>
        <taxon>Fungi</taxon>
        <taxon>Dikarya</taxon>
        <taxon>Ascomycota</taxon>
        <taxon>Pezizomycotina</taxon>
        <taxon>Leotiomycetes</taxon>
        <taxon>Helotiales</taxon>
        <taxon>Lachnaceae</taxon>
        <taxon>Lachnellula</taxon>
    </lineage>
</organism>
<proteinExistence type="predicted"/>
<feature type="chain" id="PRO_5034229776" description="AB hydrolase-1 domain-containing protein" evidence="1">
    <location>
        <begin position="30"/>
        <end position="469"/>
    </location>
</feature>
<keyword evidence="4" id="KW-1185">Reference proteome</keyword>
<dbReference type="InterPro" id="IPR029058">
    <property type="entry name" value="AB_hydrolase_fold"/>
</dbReference>
<feature type="domain" description="AB hydrolase-1" evidence="2">
    <location>
        <begin position="185"/>
        <end position="434"/>
    </location>
</feature>
<dbReference type="OrthoDB" id="5382058at2759"/>
<dbReference type="Proteomes" id="UP000462212">
    <property type="component" value="Unassembled WGS sequence"/>
</dbReference>
<dbReference type="GO" id="GO:0016042">
    <property type="term" value="P:lipid catabolic process"/>
    <property type="evidence" value="ECO:0007669"/>
    <property type="project" value="InterPro"/>
</dbReference>
<sequence>MGLHSPFTTSAWASIALWVISICPNQATALSASSQLTSFNSTFSLSSQQISDANFTLSDVDSVNNIIKWEQSQYAGGPTTEDIFYNLPTIANGSNLSPGTLIKTEDFTNITTYSLSANLALSRILYMSRNLNGSSVPASAFILWPFTPRQFSTSSNNTTSTTAPVVLWTHPTSGFFSSQGPSKHRTLWAGDNAPFALALAGYAVVAPDYAGLGVSVDFDGKHIPHQYLASPASANDAIFALQAARSAFPTRLGREFVVMGQSQGGGVAWGTAELIAREPELADGYLGAVAVSPTTDVFSGAPDYIAPFVSFGLASVFPAFQSEEWLTAFGQGRANVSAGAWRLRFAFFTAESESEGIARAGVNETWEAIAYGRLANAGRKEVKGPLLVIQGTEDAFVPYAVTTATVGDTCALFPGNGIRYVVSNGTGHVPTLDATRMLWLGWIGERFEGKDVEAGKCGGGSVLESFFAH</sequence>
<dbReference type="InterPro" id="IPR005152">
    <property type="entry name" value="Lipase_secreted"/>
</dbReference>
<evidence type="ECO:0000313" key="4">
    <source>
        <dbReference type="Proteomes" id="UP000462212"/>
    </source>
</evidence>
<name>A0A8H8U9U7_9HELO</name>
<accession>A0A8H8U9U7</accession>
<feature type="signal peptide" evidence="1">
    <location>
        <begin position="1"/>
        <end position="29"/>
    </location>
</feature>
<dbReference type="Gene3D" id="3.40.50.1820">
    <property type="entry name" value="alpha/beta hydrolase"/>
    <property type="match status" value="2"/>
</dbReference>
<dbReference type="PANTHER" id="PTHR34853">
    <property type="match status" value="1"/>
</dbReference>
<protein>
    <recommendedName>
        <fullName evidence="2">AB hydrolase-1 domain-containing protein</fullName>
    </recommendedName>
</protein>
<dbReference type="EMBL" id="QGMJ01000422">
    <property type="protein sequence ID" value="TVY36519.1"/>
    <property type="molecule type" value="Genomic_DNA"/>
</dbReference>